<dbReference type="Proteomes" id="UP000054693">
    <property type="component" value="Unassembled WGS sequence"/>
</dbReference>
<evidence type="ECO:0000313" key="2">
    <source>
        <dbReference type="EMBL" id="KTD73280.1"/>
    </source>
</evidence>
<dbReference type="AlphaFoldDB" id="A0A0W0ZWV8"/>
<sequence length="71" mass="8462">MKKALFLIAFLFQSTSFAYIYGETGDQELDSLAYRMQQQDIEDRLYAIESNQRSDEQQQWEKDLFDAVNNR</sequence>
<accession>A0A0W0ZWV8</accession>
<feature type="signal peptide" evidence="1">
    <location>
        <begin position="1"/>
        <end position="18"/>
    </location>
</feature>
<dbReference type="PATRIC" id="fig|40335.7.peg.1185"/>
<dbReference type="EMBL" id="LNZA01000001">
    <property type="protein sequence ID" value="KTD73280.1"/>
    <property type="molecule type" value="Genomic_DNA"/>
</dbReference>
<comment type="caution">
    <text evidence="2">The sequence shown here is derived from an EMBL/GenBank/DDBJ whole genome shotgun (WGS) entry which is preliminary data.</text>
</comment>
<keyword evidence="3" id="KW-1185">Reference proteome</keyword>
<proteinExistence type="predicted"/>
<organism evidence="2 3">
    <name type="scientific">Legionella tucsonensis</name>
    <dbReference type="NCBI Taxonomy" id="40335"/>
    <lineage>
        <taxon>Bacteria</taxon>
        <taxon>Pseudomonadati</taxon>
        <taxon>Pseudomonadota</taxon>
        <taxon>Gammaproteobacteria</taxon>
        <taxon>Legionellales</taxon>
        <taxon>Legionellaceae</taxon>
        <taxon>Legionella</taxon>
    </lineage>
</organism>
<name>A0A0W0ZWV8_9GAMM</name>
<evidence type="ECO:0000313" key="3">
    <source>
        <dbReference type="Proteomes" id="UP000054693"/>
    </source>
</evidence>
<protein>
    <submittedName>
        <fullName evidence="2">Uncharacterized protein</fullName>
    </submittedName>
</protein>
<gene>
    <name evidence="2" type="ORF">Ltuc_1127</name>
</gene>
<feature type="chain" id="PRO_5006919148" evidence="1">
    <location>
        <begin position="19"/>
        <end position="71"/>
    </location>
</feature>
<dbReference type="RefSeq" id="WP_058520332.1">
    <property type="nucleotide sequence ID" value="NZ_CAAAIP010000001.1"/>
</dbReference>
<keyword evidence="1" id="KW-0732">Signal</keyword>
<reference evidence="2 3" key="1">
    <citation type="submission" date="2015-11" db="EMBL/GenBank/DDBJ databases">
        <title>Genomic analysis of 38 Legionella species identifies large and diverse effector repertoires.</title>
        <authorList>
            <person name="Burstein D."/>
            <person name="Amaro F."/>
            <person name="Zusman T."/>
            <person name="Lifshitz Z."/>
            <person name="Cohen O."/>
            <person name="Gilbert J.A."/>
            <person name="Pupko T."/>
            <person name="Shuman H.A."/>
            <person name="Segal G."/>
        </authorList>
    </citation>
    <scope>NUCLEOTIDE SEQUENCE [LARGE SCALE GENOMIC DNA]</scope>
    <source>
        <strain evidence="2 3">ATCC 49180</strain>
    </source>
</reference>
<evidence type="ECO:0000256" key="1">
    <source>
        <dbReference type="SAM" id="SignalP"/>
    </source>
</evidence>